<evidence type="ECO:0000313" key="8">
    <source>
        <dbReference type="EMBL" id="EAU67555.1"/>
    </source>
</evidence>
<dbReference type="Proteomes" id="UP000032702">
    <property type="component" value="Unassembled WGS sequence"/>
</dbReference>
<evidence type="ECO:0000256" key="6">
    <source>
        <dbReference type="ARBA" id="ARBA00023098"/>
    </source>
</evidence>
<dbReference type="Gene3D" id="3.30.870.10">
    <property type="entry name" value="Endonuclease Chain A"/>
    <property type="match status" value="1"/>
</dbReference>
<sequence length="250" mass="27881">MPACSSPSVCCVTIRTPAPPNAMNASEIDAILTATLADKQLTRSERRALQAVLDDRRASEAVLALFRSRAFSLARDSVTDPRARQVISWLEETLQALLPTQAVPETSRMEAHFSPGEGPLRAIIRLITEARGSIDVCVFTVTDDRLTRALLDAHRRGLRMRVVSDDNKALDPGSDMHRLMDAGIPVRLDRTEAHMHHKFALFDRLRLLTGSYNWTRSAADVNHENVLISDDLRLVQPFCRAFDDLWASLA</sequence>
<dbReference type="EMBL" id="AAMD01000031">
    <property type="protein sequence ID" value="EAU67555.1"/>
    <property type="molecule type" value="Genomic_DNA"/>
</dbReference>
<dbReference type="GO" id="GO:0016891">
    <property type="term" value="F:RNA endonuclease activity producing 5'-phosphomonoesters, hydrolytic mechanism"/>
    <property type="evidence" value="ECO:0007669"/>
    <property type="project" value="TreeGrafter"/>
</dbReference>
<comment type="similarity">
    <text evidence="2">Belongs to the phospholipase D family.</text>
</comment>
<dbReference type="InterPro" id="IPR051406">
    <property type="entry name" value="PLD_domain"/>
</dbReference>
<gene>
    <name evidence="8" type="ORF">STIAU_5892</name>
</gene>
<accession>Q096A1</accession>
<dbReference type="GO" id="GO:0016042">
    <property type="term" value="P:lipid catabolic process"/>
    <property type="evidence" value="ECO:0007669"/>
    <property type="project" value="UniProtKB-KW"/>
</dbReference>
<evidence type="ECO:0000313" key="9">
    <source>
        <dbReference type="Proteomes" id="UP000032702"/>
    </source>
</evidence>
<keyword evidence="6" id="KW-0443">Lipid metabolism</keyword>
<dbReference type="PATRIC" id="fig|378806.16.peg.6779"/>
<dbReference type="PANTHER" id="PTHR43856">
    <property type="entry name" value="CARDIOLIPIN HYDROLASE"/>
    <property type="match status" value="1"/>
</dbReference>
<evidence type="ECO:0000256" key="1">
    <source>
        <dbReference type="ARBA" id="ARBA00000798"/>
    </source>
</evidence>
<evidence type="ECO:0000256" key="4">
    <source>
        <dbReference type="ARBA" id="ARBA00022801"/>
    </source>
</evidence>
<evidence type="ECO:0000256" key="2">
    <source>
        <dbReference type="ARBA" id="ARBA00008664"/>
    </source>
</evidence>
<dbReference type="InterPro" id="IPR025202">
    <property type="entry name" value="PLD-like_dom"/>
</dbReference>
<keyword evidence="4" id="KW-0378">Hydrolase</keyword>
<evidence type="ECO:0000259" key="7">
    <source>
        <dbReference type="Pfam" id="PF13091"/>
    </source>
</evidence>
<dbReference type="SUPFAM" id="SSF56024">
    <property type="entry name" value="Phospholipase D/nuclease"/>
    <property type="match status" value="1"/>
</dbReference>
<proteinExistence type="inferred from homology"/>
<reference evidence="8 9" key="1">
    <citation type="submission" date="2006-04" db="EMBL/GenBank/DDBJ databases">
        <authorList>
            <person name="Nierman W.C."/>
        </authorList>
    </citation>
    <scope>NUCLEOTIDE SEQUENCE [LARGE SCALE GENOMIC DNA]</scope>
    <source>
        <strain evidence="8 9">DW4/3-1</strain>
    </source>
</reference>
<organism evidence="8 9">
    <name type="scientific">Stigmatella aurantiaca (strain DW4/3-1)</name>
    <dbReference type="NCBI Taxonomy" id="378806"/>
    <lineage>
        <taxon>Bacteria</taxon>
        <taxon>Pseudomonadati</taxon>
        <taxon>Myxococcota</taxon>
        <taxon>Myxococcia</taxon>
        <taxon>Myxococcales</taxon>
        <taxon>Cystobacterineae</taxon>
        <taxon>Archangiaceae</taxon>
        <taxon>Stigmatella</taxon>
    </lineage>
</organism>
<comment type="catalytic activity">
    <reaction evidence="1">
        <text>a 1,2-diacyl-sn-glycero-3-phosphocholine + H2O = a 1,2-diacyl-sn-glycero-3-phosphate + choline + H(+)</text>
        <dbReference type="Rhea" id="RHEA:14445"/>
        <dbReference type="ChEBI" id="CHEBI:15354"/>
        <dbReference type="ChEBI" id="CHEBI:15377"/>
        <dbReference type="ChEBI" id="CHEBI:15378"/>
        <dbReference type="ChEBI" id="CHEBI:57643"/>
        <dbReference type="ChEBI" id="CHEBI:58608"/>
        <dbReference type="EC" id="3.1.4.4"/>
    </reaction>
</comment>
<comment type="caution">
    <text evidence="8">The sequence shown here is derived from an EMBL/GenBank/DDBJ whole genome shotgun (WGS) entry which is preliminary data.</text>
</comment>
<evidence type="ECO:0000256" key="5">
    <source>
        <dbReference type="ARBA" id="ARBA00022963"/>
    </source>
</evidence>
<keyword evidence="5" id="KW-0442">Lipid degradation</keyword>
<feature type="domain" description="Phospholipase D-like" evidence="7">
    <location>
        <begin position="123"/>
        <end position="246"/>
    </location>
</feature>
<dbReference type="PANTHER" id="PTHR43856:SF1">
    <property type="entry name" value="MITOCHONDRIAL CARDIOLIPIN HYDROLASE"/>
    <property type="match status" value="1"/>
</dbReference>
<name>Q096A1_STIAD</name>
<dbReference type="EC" id="3.1.4.4" evidence="3"/>
<dbReference type="Pfam" id="PF13091">
    <property type="entry name" value="PLDc_2"/>
    <property type="match status" value="1"/>
</dbReference>
<dbReference type="CDD" id="cd09171">
    <property type="entry name" value="PLDc_vPLD6_like"/>
    <property type="match status" value="1"/>
</dbReference>
<protein>
    <recommendedName>
        <fullName evidence="3">phospholipase D</fullName>
        <ecNumber evidence="3">3.1.4.4</ecNumber>
    </recommendedName>
</protein>
<evidence type="ECO:0000256" key="3">
    <source>
        <dbReference type="ARBA" id="ARBA00012027"/>
    </source>
</evidence>
<dbReference type="AlphaFoldDB" id="Q096A1"/>
<dbReference type="GO" id="GO:0004630">
    <property type="term" value="F:phospholipase D activity"/>
    <property type="evidence" value="ECO:0007669"/>
    <property type="project" value="UniProtKB-EC"/>
</dbReference>